<feature type="domain" description="Protein kinase" evidence="15">
    <location>
        <begin position="21"/>
        <end position="335"/>
    </location>
</feature>
<dbReference type="PANTHER" id="PTHR24056:SF570">
    <property type="entry name" value="CYCLIN-DEPENDENT KINASE 19"/>
    <property type="match status" value="1"/>
</dbReference>
<dbReference type="GO" id="GO:0005634">
    <property type="term" value="C:nucleus"/>
    <property type="evidence" value="ECO:0007669"/>
    <property type="project" value="UniProtKB-SubCell"/>
</dbReference>
<feature type="compositionally biased region" description="Low complexity" evidence="14">
    <location>
        <begin position="371"/>
        <end position="402"/>
    </location>
</feature>
<comment type="subcellular location">
    <subcellularLocation>
        <location evidence="1">Nucleus</location>
    </subcellularLocation>
</comment>
<dbReference type="FunFam" id="1.10.510.10:FF:000088">
    <property type="entry name" value="cyclin-dependent kinase 8 isoform X1"/>
    <property type="match status" value="1"/>
</dbReference>
<evidence type="ECO:0000256" key="8">
    <source>
        <dbReference type="ARBA" id="ARBA00022840"/>
    </source>
</evidence>
<evidence type="ECO:0000256" key="10">
    <source>
        <dbReference type="ARBA" id="ARBA00047811"/>
    </source>
</evidence>
<dbReference type="InterPro" id="IPR050108">
    <property type="entry name" value="CDK"/>
</dbReference>
<evidence type="ECO:0000256" key="3">
    <source>
        <dbReference type="ARBA" id="ARBA00012425"/>
    </source>
</evidence>
<keyword evidence="17" id="KW-1185">Reference proteome</keyword>
<dbReference type="InterPro" id="IPR017441">
    <property type="entry name" value="Protein_kinase_ATP_BS"/>
</dbReference>
<feature type="region of interest" description="Disordered" evidence="14">
    <location>
        <begin position="371"/>
        <end position="494"/>
    </location>
</feature>
<dbReference type="InterPro" id="IPR008271">
    <property type="entry name" value="Ser/Thr_kinase_AS"/>
</dbReference>
<accession>A0A452I4C2</accession>
<dbReference type="Gene3D" id="3.30.200.20">
    <property type="entry name" value="Phosphorylase Kinase, domain 1"/>
    <property type="match status" value="1"/>
</dbReference>
<evidence type="ECO:0000256" key="13">
    <source>
        <dbReference type="RuleBase" id="RU000304"/>
    </source>
</evidence>
<evidence type="ECO:0000256" key="1">
    <source>
        <dbReference type="ARBA" id="ARBA00004123"/>
    </source>
</evidence>
<dbReference type="SMART" id="SM00220">
    <property type="entry name" value="S_TKc"/>
    <property type="match status" value="1"/>
</dbReference>
<reference evidence="17" key="1">
    <citation type="journal article" date="2017" name="PLoS ONE">
        <title>The Agassiz's desert tortoise genome provides a resource for the conservation of a threatened species.</title>
        <authorList>
            <person name="Tollis M."/>
            <person name="DeNardo D.F."/>
            <person name="Cornelius J.A."/>
            <person name="Dolby G.A."/>
            <person name="Edwards T."/>
            <person name="Henen B.T."/>
            <person name="Karl A.E."/>
            <person name="Murphy R.W."/>
            <person name="Kusumi K."/>
        </authorList>
    </citation>
    <scope>NUCLEOTIDE SEQUENCE [LARGE SCALE GENOMIC DNA]</scope>
</reference>
<dbReference type="InterPro" id="IPR011009">
    <property type="entry name" value="Kinase-like_dom_sf"/>
</dbReference>
<protein>
    <recommendedName>
        <fullName evidence="3">cyclin-dependent kinase</fullName>
        <ecNumber evidence="3">2.7.11.22</ecNumber>
    </recommendedName>
</protein>
<reference evidence="16" key="2">
    <citation type="submission" date="2025-08" db="UniProtKB">
        <authorList>
            <consortium name="Ensembl"/>
        </authorList>
    </citation>
    <scope>IDENTIFICATION</scope>
</reference>
<dbReference type="PROSITE" id="PS50011">
    <property type="entry name" value="PROTEIN_KINASE_DOM"/>
    <property type="match status" value="1"/>
</dbReference>
<organism evidence="16 17">
    <name type="scientific">Gopherus agassizii</name>
    <name type="common">Agassiz's desert tortoise</name>
    <dbReference type="NCBI Taxonomy" id="38772"/>
    <lineage>
        <taxon>Eukaryota</taxon>
        <taxon>Metazoa</taxon>
        <taxon>Chordata</taxon>
        <taxon>Craniata</taxon>
        <taxon>Vertebrata</taxon>
        <taxon>Euteleostomi</taxon>
        <taxon>Archelosauria</taxon>
        <taxon>Testudinata</taxon>
        <taxon>Testudines</taxon>
        <taxon>Cryptodira</taxon>
        <taxon>Durocryptodira</taxon>
        <taxon>Testudinoidea</taxon>
        <taxon>Testudinidae</taxon>
        <taxon>Gopherus</taxon>
    </lineage>
</organism>
<reference evidence="16" key="3">
    <citation type="submission" date="2025-09" db="UniProtKB">
        <authorList>
            <consortium name="Ensembl"/>
        </authorList>
    </citation>
    <scope>IDENTIFICATION</scope>
</reference>
<evidence type="ECO:0000256" key="2">
    <source>
        <dbReference type="ARBA" id="ARBA00006485"/>
    </source>
</evidence>
<evidence type="ECO:0000256" key="11">
    <source>
        <dbReference type="ARBA" id="ARBA00048367"/>
    </source>
</evidence>
<evidence type="ECO:0000256" key="14">
    <source>
        <dbReference type="SAM" id="MobiDB-lite"/>
    </source>
</evidence>
<dbReference type="CDD" id="cd07867">
    <property type="entry name" value="STKc_CDC2L6"/>
    <property type="match status" value="1"/>
</dbReference>
<name>A0A452I4C2_9SAUR</name>
<comment type="catalytic activity">
    <reaction evidence="11">
        <text>L-seryl-[protein] + ATP = O-phospho-L-seryl-[protein] + ADP + H(+)</text>
        <dbReference type="Rhea" id="RHEA:17989"/>
        <dbReference type="Rhea" id="RHEA-COMP:9863"/>
        <dbReference type="Rhea" id="RHEA-COMP:11604"/>
        <dbReference type="ChEBI" id="CHEBI:15378"/>
        <dbReference type="ChEBI" id="CHEBI:29999"/>
        <dbReference type="ChEBI" id="CHEBI:30616"/>
        <dbReference type="ChEBI" id="CHEBI:83421"/>
        <dbReference type="ChEBI" id="CHEBI:456216"/>
        <dbReference type="EC" id="2.7.11.22"/>
    </reaction>
</comment>
<feature type="binding site" evidence="12">
    <location>
        <position position="52"/>
    </location>
    <ligand>
        <name>ATP</name>
        <dbReference type="ChEBI" id="CHEBI:30616"/>
    </ligand>
</feature>
<evidence type="ECO:0000256" key="9">
    <source>
        <dbReference type="ARBA" id="ARBA00023242"/>
    </source>
</evidence>
<dbReference type="InterPro" id="IPR000719">
    <property type="entry name" value="Prot_kinase_dom"/>
</dbReference>
<comment type="similarity">
    <text evidence="2">Belongs to the protein kinase superfamily. CMGC Ser/Thr protein kinase family. CDC2/CDKX subfamily.</text>
</comment>
<dbReference type="STRING" id="38772.ENSGAGP00000022397"/>
<dbReference type="Proteomes" id="UP000291020">
    <property type="component" value="Unassembled WGS sequence"/>
</dbReference>
<dbReference type="EC" id="2.7.11.22" evidence="3"/>
<evidence type="ECO:0000256" key="6">
    <source>
        <dbReference type="ARBA" id="ARBA00022741"/>
    </source>
</evidence>
<dbReference type="GO" id="GO:0005524">
    <property type="term" value="F:ATP binding"/>
    <property type="evidence" value="ECO:0007669"/>
    <property type="project" value="UniProtKB-UniRule"/>
</dbReference>
<keyword evidence="7" id="KW-0418">Kinase</keyword>
<keyword evidence="8 12" id="KW-0067">ATP-binding</keyword>
<dbReference type="AlphaFoldDB" id="A0A452I4C2"/>
<evidence type="ECO:0000259" key="15">
    <source>
        <dbReference type="PROSITE" id="PS50011"/>
    </source>
</evidence>
<dbReference type="SUPFAM" id="SSF56112">
    <property type="entry name" value="Protein kinase-like (PK-like)"/>
    <property type="match status" value="1"/>
</dbReference>
<evidence type="ECO:0000256" key="5">
    <source>
        <dbReference type="ARBA" id="ARBA00022679"/>
    </source>
</evidence>
<comment type="catalytic activity">
    <reaction evidence="10">
        <text>L-threonyl-[protein] + ATP = O-phospho-L-threonyl-[protein] + ADP + H(+)</text>
        <dbReference type="Rhea" id="RHEA:46608"/>
        <dbReference type="Rhea" id="RHEA-COMP:11060"/>
        <dbReference type="Rhea" id="RHEA-COMP:11605"/>
        <dbReference type="ChEBI" id="CHEBI:15378"/>
        <dbReference type="ChEBI" id="CHEBI:30013"/>
        <dbReference type="ChEBI" id="CHEBI:30616"/>
        <dbReference type="ChEBI" id="CHEBI:61977"/>
        <dbReference type="ChEBI" id="CHEBI:456216"/>
        <dbReference type="EC" id="2.7.11.22"/>
    </reaction>
</comment>
<dbReference type="FunFam" id="3.30.200.20:FF:000122">
    <property type="entry name" value="cyclin-dependent kinase 8 isoform X1"/>
    <property type="match status" value="1"/>
</dbReference>
<evidence type="ECO:0000256" key="4">
    <source>
        <dbReference type="ARBA" id="ARBA00022527"/>
    </source>
</evidence>
<evidence type="ECO:0000256" key="7">
    <source>
        <dbReference type="ARBA" id="ARBA00022777"/>
    </source>
</evidence>
<evidence type="ECO:0000256" key="12">
    <source>
        <dbReference type="PROSITE-ProRule" id="PRU10141"/>
    </source>
</evidence>
<keyword evidence="4 13" id="KW-0723">Serine/threonine-protein kinase</keyword>
<proteinExistence type="inferred from homology"/>
<dbReference type="PANTHER" id="PTHR24056">
    <property type="entry name" value="CELL DIVISION PROTEIN KINASE"/>
    <property type="match status" value="1"/>
</dbReference>
<dbReference type="Pfam" id="PF00069">
    <property type="entry name" value="Pkinase"/>
    <property type="match status" value="1"/>
</dbReference>
<keyword evidence="9" id="KW-0539">Nucleus</keyword>
<dbReference type="Gene3D" id="1.10.510.10">
    <property type="entry name" value="Transferase(Phosphotransferase) domain 1"/>
    <property type="match status" value="1"/>
</dbReference>
<dbReference type="PROSITE" id="PS00108">
    <property type="entry name" value="PROTEIN_KINASE_ST"/>
    <property type="match status" value="1"/>
</dbReference>
<evidence type="ECO:0000313" key="17">
    <source>
        <dbReference type="Proteomes" id="UP000291020"/>
    </source>
</evidence>
<dbReference type="GO" id="GO:0004693">
    <property type="term" value="F:cyclin-dependent protein serine/threonine kinase activity"/>
    <property type="evidence" value="ECO:0007669"/>
    <property type="project" value="UniProtKB-EC"/>
</dbReference>
<feature type="compositionally biased region" description="Gly residues" evidence="14">
    <location>
        <begin position="403"/>
        <end position="416"/>
    </location>
</feature>
<dbReference type="GO" id="GO:0005829">
    <property type="term" value="C:cytosol"/>
    <property type="evidence" value="ECO:0007669"/>
    <property type="project" value="TreeGrafter"/>
</dbReference>
<dbReference type="Ensembl" id="ENSGAGT00000025520.1">
    <property type="protein sequence ID" value="ENSGAGP00000022397.1"/>
    <property type="gene ID" value="ENSGAGG00000016251.1"/>
</dbReference>
<keyword evidence="6 12" id="KW-0547">Nucleotide-binding</keyword>
<keyword evidence="5" id="KW-0808">Transferase</keyword>
<feature type="compositionally biased region" description="Low complexity" evidence="14">
    <location>
        <begin position="461"/>
        <end position="494"/>
    </location>
</feature>
<evidence type="ECO:0000313" key="16">
    <source>
        <dbReference type="Ensembl" id="ENSGAGP00000022397.1"/>
    </source>
</evidence>
<sequence length="494" mass="56329">MDYEFKSKLAAERERVEDLFEYEGCKVGRGTYGHVYKARRKDGKDEKEYALKQIEGTGISMSACREIALLRELKHPNVIALQKVFLSHSDRKVWLLFDYAEHDLWHIIKFHRASKANKKPMQLPRSMVKSLLYQILDGIHYLHANWVLHRDLKPANILVMGEGAERGRVKIADMGFARLFNSPLKPLADLDPVVVTFWYRAPELLLGARHYTKAIDIWAIGCIFAELLTSEPIFHCRQEDIKTSNPFHHDQLDRIFSVMGFPADKDWEDIRKMPEYPTLQKDFRRTTYANSSLIKYMEKHKVKPDSKVFLLLQKLLTMDPTKRITSEQALQDPYFQEDPLPTSEYVSHFFCVLYNDAFFLANYECNQQQQNQHQQQTAPQQQPQAAPQQQQQQQQNSTQTNGTAGGGGAGGGGTGAGLQHSQDSSLNQVPPNKKPRIGPSGTNSGGPVMPSDYQHPSSRLSYQSNIQGSSQSQSTMGYSTSSQQSSQYHQSHRY</sequence>
<dbReference type="PROSITE" id="PS00107">
    <property type="entry name" value="PROTEIN_KINASE_ATP"/>
    <property type="match status" value="1"/>
</dbReference>